<evidence type="ECO:0000313" key="4">
    <source>
        <dbReference type="Proteomes" id="UP000239480"/>
    </source>
</evidence>
<feature type="signal peptide" evidence="2">
    <location>
        <begin position="1"/>
        <end position="24"/>
    </location>
</feature>
<organism evidence="3 4">
    <name type="scientific">Aliiruegeria haliotis</name>
    <dbReference type="NCBI Taxonomy" id="1280846"/>
    <lineage>
        <taxon>Bacteria</taxon>
        <taxon>Pseudomonadati</taxon>
        <taxon>Pseudomonadota</taxon>
        <taxon>Alphaproteobacteria</taxon>
        <taxon>Rhodobacterales</taxon>
        <taxon>Roseobacteraceae</taxon>
        <taxon>Aliiruegeria</taxon>
    </lineage>
</organism>
<proteinExistence type="predicted"/>
<feature type="chain" id="PRO_5015671565" evidence="2">
    <location>
        <begin position="25"/>
        <end position="212"/>
    </location>
</feature>
<protein>
    <submittedName>
        <fullName evidence="3">Putative secreted protein</fullName>
    </submittedName>
</protein>
<gene>
    <name evidence="3" type="ORF">CLV78_102683</name>
</gene>
<keyword evidence="1" id="KW-0472">Membrane</keyword>
<accession>A0A2T0RWS5</accession>
<evidence type="ECO:0000313" key="3">
    <source>
        <dbReference type="EMBL" id="PRY25503.1"/>
    </source>
</evidence>
<keyword evidence="1" id="KW-0812">Transmembrane</keyword>
<evidence type="ECO:0000256" key="2">
    <source>
        <dbReference type="SAM" id="SignalP"/>
    </source>
</evidence>
<evidence type="ECO:0000256" key="1">
    <source>
        <dbReference type="SAM" id="Phobius"/>
    </source>
</evidence>
<sequence length="212" mass="22132">MRFGWLGVALVSAGLCLSANDGSAATVDTIDVGTQISTFSNDVRGFWFTAPTDFWIVGIDVPTDASSANFHAAVLRLPANPPSFPSATSTYDVLYDVRNQATAVSGLSIAVSSGDVIGVLGNRGDVNSYGSGPYVTSILGNPVTLKRFGTQNPLSSLSFNVPVWREPGGAISRVFLTVSDMDPTAPVPLPAGFPMLLAGAGALLVLRRNRRA</sequence>
<dbReference type="EMBL" id="PVTD01000002">
    <property type="protein sequence ID" value="PRY25503.1"/>
    <property type="molecule type" value="Genomic_DNA"/>
</dbReference>
<keyword evidence="1" id="KW-1133">Transmembrane helix</keyword>
<dbReference type="AlphaFoldDB" id="A0A2T0RWS5"/>
<dbReference type="OrthoDB" id="8480089at2"/>
<feature type="transmembrane region" description="Helical" evidence="1">
    <location>
        <begin position="187"/>
        <end position="206"/>
    </location>
</feature>
<dbReference type="RefSeq" id="WP_146136669.1">
    <property type="nucleotide sequence ID" value="NZ_PVTD01000002.1"/>
</dbReference>
<comment type="caution">
    <text evidence="3">The sequence shown here is derived from an EMBL/GenBank/DDBJ whole genome shotgun (WGS) entry which is preliminary data.</text>
</comment>
<name>A0A2T0RWS5_9RHOB</name>
<dbReference type="Proteomes" id="UP000239480">
    <property type="component" value="Unassembled WGS sequence"/>
</dbReference>
<reference evidence="3 4" key="1">
    <citation type="submission" date="2018-03" db="EMBL/GenBank/DDBJ databases">
        <title>Genomic Encyclopedia of Archaeal and Bacterial Type Strains, Phase II (KMG-II): from individual species to whole genera.</title>
        <authorList>
            <person name="Goeker M."/>
        </authorList>
    </citation>
    <scope>NUCLEOTIDE SEQUENCE [LARGE SCALE GENOMIC DNA]</scope>
    <source>
        <strain evidence="3 4">DSM 29328</strain>
    </source>
</reference>
<keyword evidence="4" id="KW-1185">Reference proteome</keyword>
<keyword evidence="2" id="KW-0732">Signal</keyword>